<gene>
    <name evidence="2" type="ORF">EZ449_12185</name>
</gene>
<keyword evidence="1" id="KW-0732">Signal</keyword>
<proteinExistence type="predicted"/>
<dbReference type="EMBL" id="SJSN01000008">
    <property type="protein sequence ID" value="TCD08592.1"/>
    <property type="molecule type" value="Genomic_DNA"/>
</dbReference>
<evidence type="ECO:0000313" key="2">
    <source>
        <dbReference type="EMBL" id="TCD08592.1"/>
    </source>
</evidence>
<protein>
    <recommendedName>
        <fullName evidence="4">Lipoprotein</fullName>
    </recommendedName>
</protein>
<feature type="chain" id="PRO_5020225686" description="Lipoprotein" evidence="1">
    <location>
        <begin position="18"/>
        <end position="123"/>
    </location>
</feature>
<comment type="caution">
    <text evidence="2">The sequence shown here is derived from an EMBL/GenBank/DDBJ whole genome shotgun (WGS) entry which is preliminary data.</text>
</comment>
<dbReference type="AlphaFoldDB" id="A0A4R0P3E6"/>
<evidence type="ECO:0000256" key="1">
    <source>
        <dbReference type="SAM" id="SignalP"/>
    </source>
</evidence>
<dbReference type="PROSITE" id="PS51257">
    <property type="entry name" value="PROKAR_LIPOPROTEIN"/>
    <property type="match status" value="1"/>
</dbReference>
<feature type="signal peptide" evidence="1">
    <location>
        <begin position="1"/>
        <end position="17"/>
    </location>
</feature>
<organism evidence="2 3">
    <name type="scientific">Pedobacter frigidisoli</name>
    <dbReference type="NCBI Taxonomy" id="2530455"/>
    <lineage>
        <taxon>Bacteria</taxon>
        <taxon>Pseudomonadati</taxon>
        <taxon>Bacteroidota</taxon>
        <taxon>Sphingobacteriia</taxon>
        <taxon>Sphingobacteriales</taxon>
        <taxon>Sphingobacteriaceae</taxon>
        <taxon>Pedobacter</taxon>
    </lineage>
</organism>
<evidence type="ECO:0008006" key="4">
    <source>
        <dbReference type="Google" id="ProtNLM"/>
    </source>
</evidence>
<dbReference type="RefSeq" id="WP_131559075.1">
    <property type="nucleotide sequence ID" value="NZ_SJSN01000008.1"/>
</dbReference>
<sequence length="123" mass="13687">MKAIKLLLWLCSCFALASCTGDKVRDFMPGTYVNSAGGEFSIASDTLKVEQVDGNNYVIHRRTGYNLITNGKVGAREYETEKWSCAYSTATKSLTELKKGRVITFYPNGDELKVGARVYKKIN</sequence>
<dbReference type="OrthoDB" id="798527at2"/>
<name>A0A4R0P3E6_9SPHI</name>
<dbReference type="Proteomes" id="UP000291485">
    <property type="component" value="Unassembled WGS sequence"/>
</dbReference>
<keyword evidence="3" id="KW-1185">Reference proteome</keyword>
<reference evidence="2 3" key="1">
    <citation type="submission" date="2019-02" db="EMBL/GenBank/DDBJ databases">
        <title>Pedobacter sp. RP-3-11 sp. nov., isolated from Arctic soil.</title>
        <authorList>
            <person name="Dahal R.H."/>
        </authorList>
    </citation>
    <scope>NUCLEOTIDE SEQUENCE [LARGE SCALE GENOMIC DNA]</scope>
    <source>
        <strain evidence="2 3">RP-3-11</strain>
    </source>
</reference>
<accession>A0A4R0P3E6</accession>
<evidence type="ECO:0000313" key="3">
    <source>
        <dbReference type="Proteomes" id="UP000291485"/>
    </source>
</evidence>